<proteinExistence type="predicted"/>
<evidence type="ECO:0000313" key="1">
    <source>
        <dbReference type="EMBL" id="KAI9918221.1"/>
    </source>
</evidence>
<dbReference type="Proteomes" id="UP001163321">
    <property type="component" value="Chromosome 12"/>
</dbReference>
<gene>
    <name evidence="1" type="ORF">PsorP6_011521</name>
</gene>
<reference evidence="1 2" key="1">
    <citation type="journal article" date="2022" name="bioRxiv">
        <title>The genome of the oomycete Peronosclerospora sorghi, a cosmopolitan pathogen of maize and sorghum, is inflated with dispersed pseudogenes.</title>
        <authorList>
            <person name="Fletcher K."/>
            <person name="Martin F."/>
            <person name="Isakeit T."/>
            <person name="Cavanaugh K."/>
            <person name="Magill C."/>
            <person name="Michelmore R."/>
        </authorList>
    </citation>
    <scope>NUCLEOTIDE SEQUENCE [LARGE SCALE GENOMIC DNA]</scope>
    <source>
        <strain evidence="1">P6</strain>
    </source>
</reference>
<comment type="caution">
    <text evidence="1">The sequence shown here is derived from an EMBL/GenBank/DDBJ whole genome shotgun (WGS) entry which is preliminary data.</text>
</comment>
<dbReference type="EMBL" id="CM047591">
    <property type="protein sequence ID" value="KAI9918221.1"/>
    <property type="molecule type" value="Genomic_DNA"/>
</dbReference>
<keyword evidence="2" id="KW-1185">Reference proteome</keyword>
<sequence>MSLPFQVTTDASYLILYLTTRPVVADALSRTRVVVTNVEAAYFKDKDFAIIECLRRGDDRLSVKYERRNDLLYVKNDGESKSFQLFSYNRPIVKCLRREHL</sequence>
<accession>A0ACC0WIV0</accession>
<evidence type="ECO:0000313" key="2">
    <source>
        <dbReference type="Proteomes" id="UP001163321"/>
    </source>
</evidence>
<name>A0ACC0WIV0_9STRA</name>
<protein>
    <submittedName>
        <fullName evidence="1">Uncharacterized protein</fullName>
    </submittedName>
</protein>
<organism evidence="1 2">
    <name type="scientific">Peronosclerospora sorghi</name>
    <dbReference type="NCBI Taxonomy" id="230839"/>
    <lineage>
        <taxon>Eukaryota</taxon>
        <taxon>Sar</taxon>
        <taxon>Stramenopiles</taxon>
        <taxon>Oomycota</taxon>
        <taxon>Peronosporomycetes</taxon>
        <taxon>Peronosporales</taxon>
        <taxon>Peronosporaceae</taxon>
        <taxon>Peronosclerospora</taxon>
    </lineage>
</organism>